<dbReference type="GeneTree" id="ENSGT00940000165751"/>
<organism evidence="2 3">
    <name type="scientific">Myripristis murdjan</name>
    <name type="common">pinecone soldierfish</name>
    <dbReference type="NCBI Taxonomy" id="586833"/>
    <lineage>
        <taxon>Eukaryota</taxon>
        <taxon>Metazoa</taxon>
        <taxon>Chordata</taxon>
        <taxon>Craniata</taxon>
        <taxon>Vertebrata</taxon>
        <taxon>Euteleostomi</taxon>
        <taxon>Actinopterygii</taxon>
        <taxon>Neopterygii</taxon>
        <taxon>Teleostei</taxon>
        <taxon>Neoteleostei</taxon>
        <taxon>Acanthomorphata</taxon>
        <taxon>Holocentriformes</taxon>
        <taxon>Holocentridae</taxon>
        <taxon>Myripristis</taxon>
    </lineage>
</organism>
<dbReference type="Gene3D" id="1.10.4020.10">
    <property type="entry name" value="DNA breaking-rejoining enzymes"/>
    <property type="match status" value="1"/>
</dbReference>
<reference evidence="2" key="1">
    <citation type="submission" date="2019-06" db="EMBL/GenBank/DDBJ databases">
        <authorList>
            <consortium name="Wellcome Sanger Institute Data Sharing"/>
        </authorList>
    </citation>
    <scope>NUCLEOTIDE SEQUENCE [LARGE SCALE GENOMIC DNA]</scope>
</reference>
<dbReference type="PANTHER" id="PTHR46888:SF13">
    <property type="entry name" value="RIBONUCLEASE H"/>
    <property type="match status" value="1"/>
</dbReference>
<dbReference type="Ensembl" id="ENSMMDT00005004092.1">
    <property type="protein sequence ID" value="ENSMMDP00005003980.1"/>
    <property type="gene ID" value="ENSMMDG00005002210.1"/>
</dbReference>
<proteinExistence type="predicted"/>
<evidence type="ECO:0000313" key="2">
    <source>
        <dbReference type="Ensembl" id="ENSMMDP00005003980.1"/>
    </source>
</evidence>
<name>A0A667WFT4_9TELE</name>
<accession>A0A667WFT4</accession>
<dbReference type="PANTHER" id="PTHR46888">
    <property type="entry name" value="ZINC KNUCKLE DOMAINCONTAINING PROTEIN-RELATED"/>
    <property type="match status" value="1"/>
</dbReference>
<dbReference type="InterPro" id="IPR003309">
    <property type="entry name" value="SCAN_dom"/>
</dbReference>
<dbReference type="Proteomes" id="UP000472263">
    <property type="component" value="Chromosome 8"/>
</dbReference>
<dbReference type="InParanoid" id="A0A667WFT4"/>
<dbReference type="Gene3D" id="4.10.60.10">
    <property type="entry name" value="Zinc finger, CCHC-type"/>
    <property type="match status" value="1"/>
</dbReference>
<dbReference type="SUPFAM" id="SSF47353">
    <property type="entry name" value="Retrovirus capsid dimerization domain-like"/>
    <property type="match status" value="1"/>
</dbReference>
<dbReference type="InterPro" id="IPR038269">
    <property type="entry name" value="SCAN_sf"/>
</dbReference>
<protein>
    <recommendedName>
        <fullName evidence="1">SCAN box domain-containing protein</fullName>
    </recommendedName>
</protein>
<dbReference type="AlphaFoldDB" id="A0A667WFT4"/>
<dbReference type="GO" id="GO:0003676">
    <property type="term" value="F:nucleic acid binding"/>
    <property type="evidence" value="ECO:0007669"/>
    <property type="project" value="InterPro"/>
</dbReference>
<sequence>DSRDWPDADRTLLLQCVFTGKAQEAYSALSSEDCKVYEKVKSAVLKAYELVPEAYRQRFRSWRKTGKQTHVEFARDLVSHFNRWCSSSDVKTFDRLCDLVILEQFKQSVPSYIATYINEHKVTCPSEAAVLADEYVLTHRRIFGERYNGDKSQKAEVVFPKVDQQQSTGKSDPSLCNYCHQKGHWKKECTLLKERNKPSQVKSAGLAAPIHTLTTGDASELVVPFEMQVKPTDISDIDSGYAPFMSDGFVTLIGSDMKVPVRILRDSGALHSFVREAILPFSPSTDTGSCVPVRGMGLQTLFVPVHKLFLSCDLVQGVAEVGVRPELPVEGVDIILGNDLAGGRVWPDNVRPDGGKIPDVSLKNACASFLEPPEVTEPEPAVLAVSS</sequence>
<keyword evidence="3" id="KW-1185">Reference proteome</keyword>
<evidence type="ECO:0000313" key="3">
    <source>
        <dbReference type="Proteomes" id="UP000472263"/>
    </source>
</evidence>
<reference evidence="2" key="2">
    <citation type="submission" date="2025-08" db="UniProtKB">
        <authorList>
            <consortium name="Ensembl"/>
        </authorList>
    </citation>
    <scope>IDENTIFICATION</scope>
</reference>
<evidence type="ECO:0000259" key="1">
    <source>
        <dbReference type="Pfam" id="PF02023"/>
    </source>
</evidence>
<dbReference type="GO" id="GO:0008270">
    <property type="term" value="F:zinc ion binding"/>
    <property type="evidence" value="ECO:0007669"/>
    <property type="project" value="InterPro"/>
</dbReference>
<reference evidence="2" key="3">
    <citation type="submission" date="2025-09" db="UniProtKB">
        <authorList>
            <consortium name="Ensembl"/>
        </authorList>
    </citation>
    <scope>IDENTIFICATION</scope>
</reference>
<dbReference type="Pfam" id="PF02023">
    <property type="entry name" value="SCAN"/>
    <property type="match status" value="1"/>
</dbReference>
<dbReference type="InterPro" id="IPR036875">
    <property type="entry name" value="Znf_CCHC_sf"/>
</dbReference>
<dbReference type="SUPFAM" id="SSF57756">
    <property type="entry name" value="Retrovirus zinc finger-like domains"/>
    <property type="match status" value="1"/>
</dbReference>
<feature type="domain" description="SCAN box" evidence="1">
    <location>
        <begin position="52"/>
        <end position="139"/>
    </location>
</feature>